<proteinExistence type="predicted"/>
<organism evidence="1 2">
    <name type="scientific">Apiospora saccharicola</name>
    <dbReference type="NCBI Taxonomy" id="335842"/>
    <lineage>
        <taxon>Eukaryota</taxon>
        <taxon>Fungi</taxon>
        <taxon>Dikarya</taxon>
        <taxon>Ascomycota</taxon>
        <taxon>Pezizomycotina</taxon>
        <taxon>Sordariomycetes</taxon>
        <taxon>Xylariomycetidae</taxon>
        <taxon>Amphisphaeriales</taxon>
        <taxon>Apiosporaceae</taxon>
        <taxon>Apiospora</taxon>
    </lineage>
</organism>
<evidence type="ECO:0000313" key="1">
    <source>
        <dbReference type="EMBL" id="KAK8046381.1"/>
    </source>
</evidence>
<gene>
    <name evidence="1" type="ORF">PG996_014445</name>
</gene>
<protein>
    <submittedName>
        <fullName evidence="1">Uncharacterized protein</fullName>
    </submittedName>
</protein>
<reference evidence="1 2" key="1">
    <citation type="submission" date="2023-01" db="EMBL/GenBank/DDBJ databases">
        <title>Analysis of 21 Apiospora genomes using comparative genomics revels a genus with tremendous synthesis potential of carbohydrate active enzymes and secondary metabolites.</title>
        <authorList>
            <person name="Sorensen T."/>
        </authorList>
    </citation>
    <scope>NUCLEOTIDE SEQUENCE [LARGE SCALE GENOMIC DNA]</scope>
    <source>
        <strain evidence="1 2">CBS 83171</strain>
    </source>
</reference>
<dbReference type="InterPro" id="IPR018294">
    <property type="entry name" value="ISPD_synthase_CS"/>
</dbReference>
<accession>A0ABR1TIB9</accession>
<dbReference type="Proteomes" id="UP001446871">
    <property type="component" value="Unassembled WGS sequence"/>
</dbReference>
<name>A0ABR1TIB9_9PEZI</name>
<sequence>MFVGDRGSECGNVVTNVKHYGTELALVYDKKEHRELAQKTFWDGLNGFPRVLAMHWFIRYGDPVAESKPFYHHFQLVSKVNRGRPERMDLTIYSDDKSEEAPVARNGNVKVLCHLEASLKSIPTSRIPVRHGKDGLDYYVLKCDIEVVYRSAETDYTLIHDSVRYKTVTAENV</sequence>
<dbReference type="PROSITE" id="PS01295">
    <property type="entry name" value="ISPD"/>
    <property type="match status" value="1"/>
</dbReference>
<keyword evidence="2" id="KW-1185">Reference proteome</keyword>
<evidence type="ECO:0000313" key="2">
    <source>
        <dbReference type="Proteomes" id="UP001446871"/>
    </source>
</evidence>
<dbReference type="EMBL" id="JAQQWM010000009">
    <property type="protein sequence ID" value="KAK8046381.1"/>
    <property type="molecule type" value="Genomic_DNA"/>
</dbReference>
<comment type="caution">
    <text evidence="1">The sequence shown here is derived from an EMBL/GenBank/DDBJ whole genome shotgun (WGS) entry which is preliminary data.</text>
</comment>